<feature type="domain" description="Cupin type-2" evidence="1">
    <location>
        <begin position="44"/>
        <end position="94"/>
    </location>
</feature>
<dbReference type="PANTHER" id="PTHR36114">
    <property type="entry name" value="16.7 KDA PROTEIN IN WHIE LOCUS"/>
    <property type="match status" value="1"/>
</dbReference>
<proteinExistence type="predicted"/>
<dbReference type="SUPFAM" id="SSF51182">
    <property type="entry name" value="RmlC-like cupins"/>
    <property type="match status" value="1"/>
</dbReference>
<dbReference type="InterPro" id="IPR014710">
    <property type="entry name" value="RmlC-like_jellyroll"/>
</dbReference>
<dbReference type="Pfam" id="PF07883">
    <property type="entry name" value="Cupin_2"/>
    <property type="match status" value="1"/>
</dbReference>
<dbReference type="InterPro" id="IPR013096">
    <property type="entry name" value="Cupin_2"/>
</dbReference>
<dbReference type="PANTHER" id="PTHR36114:SF1">
    <property type="entry name" value="16.7 KDA PROTEIN IN WHIE LOCUS"/>
    <property type="match status" value="1"/>
</dbReference>
<evidence type="ECO:0000313" key="2">
    <source>
        <dbReference type="EMBL" id="UOQ68775.1"/>
    </source>
</evidence>
<protein>
    <submittedName>
        <fullName evidence="2">Cupin domain-containing protein</fullName>
    </submittedName>
</protein>
<evidence type="ECO:0000313" key="3">
    <source>
        <dbReference type="Proteomes" id="UP000830401"/>
    </source>
</evidence>
<organism evidence="2 3">
    <name type="scientific">Hymenobacter volaticus</name>
    <dbReference type="NCBI Taxonomy" id="2932254"/>
    <lineage>
        <taxon>Bacteria</taxon>
        <taxon>Pseudomonadati</taxon>
        <taxon>Bacteroidota</taxon>
        <taxon>Cytophagia</taxon>
        <taxon>Cytophagales</taxon>
        <taxon>Hymenobacteraceae</taxon>
        <taxon>Hymenobacter</taxon>
    </lineage>
</organism>
<reference evidence="2" key="1">
    <citation type="submission" date="2022-04" db="EMBL/GenBank/DDBJ databases">
        <title>Hymenobacter sp. isolated from the air.</title>
        <authorList>
            <person name="Won M."/>
            <person name="Lee C.-M."/>
            <person name="Woen H.-Y."/>
            <person name="Kwon S.-W."/>
        </authorList>
    </citation>
    <scope>NUCLEOTIDE SEQUENCE</scope>
    <source>
        <strain evidence="2">5420S-77</strain>
        <plasmid evidence="2">unnamed2</plasmid>
    </source>
</reference>
<dbReference type="InterPro" id="IPR011051">
    <property type="entry name" value="RmlC_Cupin_sf"/>
</dbReference>
<keyword evidence="2" id="KW-0614">Plasmid</keyword>
<dbReference type="EMBL" id="CP095063">
    <property type="protein sequence ID" value="UOQ68775.1"/>
    <property type="molecule type" value="Genomic_DNA"/>
</dbReference>
<sequence>MQIPPLTLVDVRQETLGIDAYHNVPLSLVNDHVVRLSIMTEPYSWHYHPNSDEVFLCIEGIVCIDLEERTVEVSPGQLFAIPATVRHRTRPKGPRSVNLTFERAEMETIFS</sequence>
<geneLocation type="plasmid" evidence="2 3">
    <name>unnamed2</name>
</geneLocation>
<name>A0ABY4GCX8_9BACT</name>
<evidence type="ECO:0000259" key="1">
    <source>
        <dbReference type="Pfam" id="PF07883"/>
    </source>
</evidence>
<gene>
    <name evidence="2" type="ORF">MUN86_25165</name>
</gene>
<dbReference type="RefSeq" id="WP_245126305.1">
    <property type="nucleotide sequence ID" value="NZ_CP095063.1"/>
</dbReference>
<dbReference type="Gene3D" id="2.60.120.10">
    <property type="entry name" value="Jelly Rolls"/>
    <property type="match status" value="1"/>
</dbReference>
<dbReference type="InterPro" id="IPR052044">
    <property type="entry name" value="PKS_Associated_Protein"/>
</dbReference>
<keyword evidence="3" id="KW-1185">Reference proteome</keyword>
<accession>A0ABY4GCX8</accession>
<dbReference type="Proteomes" id="UP000830401">
    <property type="component" value="Plasmid unnamed2"/>
</dbReference>